<evidence type="ECO:0008006" key="3">
    <source>
        <dbReference type="Google" id="ProtNLM"/>
    </source>
</evidence>
<dbReference type="RefSeq" id="XP_041284418.1">
    <property type="nucleotide sequence ID" value="XM_041432153.1"/>
</dbReference>
<dbReference type="PANTHER" id="PTHR48472:SF1">
    <property type="entry name" value="TC1-LIKE TRANSPOSASE DDE DOMAIN-CONTAINING PROTEIN"/>
    <property type="match status" value="1"/>
</dbReference>
<protein>
    <recommendedName>
        <fullName evidence="3">Transposase</fullName>
    </recommendedName>
</protein>
<dbReference type="EMBL" id="JABBWM010000268">
    <property type="protein sequence ID" value="KAG2083561.1"/>
    <property type="molecule type" value="Genomic_DNA"/>
</dbReference>
<sequence length="208" mass="24214">MPPHTVSDDLKARIPVLRRRGHSVKHICYLLGVKKTLVYKVLRLFSPTWSSIHSKNTGRCRTLTIDDLAFITAILRHRPTIYLDELQHELHSRHSVSVSVQTLLRTFWRLHLSRECISAYALERNEEKCAIFMNSIAEIAPDPEMLMFGDEAAKDERTLIRHYGRSRIGTRYVKFYFDCPVITSLYQMHTKEVLRARQTLLNPANTHS</sequence>
<dbReference type="PANTHER" id="PTHR48472">
    <property type="entry name" value="TC1-LIKE TRANSPOSASE DDE DOMAIN-CONTAINING PROTEIN"/>
    <property type="match status" value="1"/>
</dbReference>
<dbReference type="GeneID" id="64694412"/>
<keyword evidence="2" id="KW-1185">Reference proteome</keyword>
<evidence type="ECO:0000313" key="1">
    <source>
        <dbReference type="EMBL" id="KAG2083561.1"/>
    </source>
</evidence>
<reference evidence="1" key="1">
    <citation type="journal article" date="2020" name="New Phytol.">
        <title>Comparative genomics reveals dynamic genome evolution in host specialist ectomycorrhizal fungi.</title>
        <authorList>
            <person name="Lofgren L.A."/>
            <person name="Nguyen N.H."/>
            <person name="Vilgalys R."/>
            <person name="Ruytinx J."/>
            <person name="Liao H.L."/>
            <person name="Branco S."/>
            <person name="Kuo A."/>
            <person name="LaButti K."/>
            <person name="Lipzen A."/>
            <person name="Andreopoulos W."/>
            <person name="Pangilinan J."/>
            <person name="Riley R."/>
            <person name="Hundley H."/>
            <person name="Na H."/>
            <person name="Barry K."/>
            <person name="Grigoriev I.V."/>
            <person name="Stajich J.E."/>
            <person name="Kennedy P.G."/>
        </authorList>
    </citation>
    <scope>NUCLEOTIDE SEQUENCE</scope>
    <source>
        <strain evidence="1">FC423</strain>
    </source>
</reference>
<dbReference type="OrthoDB" id="3012036at2759"/>
<accession>A0A9P7ERB8</accession>
<dbReference type="SUPFAM" id="SSF46689">
    <property type="entry name" value="Homeodomain-like"/>
    <property type="match status" value="1"/>
</dbReference>
<name>A0A9P7ERB8_9AGAM</name>
<gene>
    <name evidence="1" type="ORF">F5147DRAFT_589924</name>
</gene>
<comment type="caution">
    <text evidence="1">The sequence shown here is derived from an EMBL/GenBank/DDBJ whole genome shotgun (WGS) entry which is preliminary data.</text>
</comment>
<dbReference type="Proteomes" id="UP000823399">
    <property type="component" value="Unassembled WGS sequence"/>
</dbReference>
<evidence type="ECO:0000313" key="2">
    <source>
        <dbReference type="Proteomes" id="UP000823399"/>
    </source>
</evidence>
<proteinExistence type="predicted"/>
<dbReference type="AlphaFoldDB" id="A0A9P7ERB8"/>
<dbReference type="InterPro" id="IPR009057">
    <property type="entry name" value="Homeodomain-like_sf"/>
</dbReference>
<organism evidence="1 2">
    <name type="scientific">Suillus discolor</name>
    <dbReference type="NCBI Taxonomy" id="1912936"/>
    <lineage>
        <taxon>Eukaryota</taxon>
        <taxon>Fungi</taxon>
        <taxon>Dikarya</taxon>
        <taxon>Basidiomycota</taxon>
        <taxon>Agaricomycotina</taxon>
        <taxon>Agaricomycetes</taxon>
        <taxon>Agaricomycetidae</taxon>
        <taxon>Boletales</taxon>
        <taxon>Suillineae</taxon>
        <taxon>Suillaceae</taxon>
        <taxon>Suillus</taxon>
    </lineage>
</organism>